<dbReference type="GeneID" id="27690162"/>
<keyword evidence="2" id="KW-1185">Reference proteome</keyword>
<sequence>MFTGRIPASIAQDIDEEVTAKIRLPQRVTASSPEYFVRLDECSTKDGVGGVGPFTTAHEVVKALCTSKRVGQALKRVLRSTEQRVGTYLHLLPWKPFDETNEFRAFIAQRRLVALSQYKWKEDLGWADPSRERMLQEIVADVETLVSELNQRAQNADKNMPECYVLDVHVSLVKSEDEQVWSSARVEPIELNSFGAQMAAGSALFHWIHDHQRLYGLLDGIEVRVVSSANHGDNDEVENVYK</sequence>
<dbReference type="InParanoid" id="A0A0L0H9N4"/>
<protein>
    <submittedName>
        <fullName evidence="1">Uncharacterized protein</fullName>
    </submittedName>
</protein>
<dbReference type="RefSeq" id="XP_016605942.1">
    <property type="nucleotide sequence ID" value="XM_016755086.1"/>
</dbReference>
<dbReference type="eggNOG" id="ENOG502SAJJ">
    <property type="taxonomic scope" value="Eukaryota"/>
</dbReference>
<evidence type="ECO:0000313" key="1">
    <source>
        <dbReference type="EMBL" id="KNC97902.1"/>
    </source>
</evidence>
<dbReference type="InterPro" id="IPR009772">
    <property type="entry name" value="CDC123"/>
</dbReference>
<dbReference type="OrthoDB" id="360540at2759"/>
<organism evidence="1 2">
    <name type="scientific">Spizellomyces punctatus (strain DAOM BR117)</name>
    <dbReference type="NCBI Taxonomy" id="645134"/>
    <lineage>
        <taxon>Eukaryota</taxon>
        <taxon>Fungi</taxon>
        <taxon>Fungi incertae sedis</taxon>
        <taxon>Chytridiomycota</taxon>
        <taxon>Chytridiomycota incertae sedis</taxon>
        <taxon>Chytridiomycetes</taxon>
        <taxon>Spizellomycetales</taxon>
        <taxon>Spizellomycetaceae</taxon>
        <taxon>Spizellomyces</taxon>
    </lineage>
</organism>
<dbReference type="VEuPathDB" id="FungiDB:SPPG_06893"/>
<dbReference type="Proteomes" id="UP000053201">
    <property type="component" value="Unassembled WGS sequence"/>
</dbReference>
<dbReference type="EMBL" id="KQ257462">
    <property type="protein sequence ID" value="KNC97902.1"/>
    <property type="molecule type" value="Genomic_DNA"/>
</dbReference>
<evidence type="ECO:0000313" key="2">
    <source>
        <dbReference type="Proteomes" id="UP000053201"/>
    </source>
</evidence>
<proteinExistence type="predicted"/>
<dbReference type="AlphaFoldDB" id="A0A0L0H9N4"/>
<dbReference type="Pfam" id="PF07065">
    <property type="entry name" value="D123"/>
    <property type="match status" value="1"/>
</dbReference>
<reference evidence="1 2" key="1">
    <citation type="submission" date="2009-08" db="EMBL/GenBank/DDBJ databases">
        <title>The Genome Sequence of Spizellomyces punctatus strain DAOM BR117.</title>
        <authorList>
            <consortium name="The Broad Institute Genome Sequencing Platform"/>
            <person name="Russ C."/>
            <person name="Cuomo C."/>
            <person name="Shea T."/>
            <person name="Young S.K."/>
            <person name="Zeng Q."/>
            <person name="Koehrsen M."/>
            <person name="Haas B."/>
            <person name="Borodovsky M."/>
            <person name="Guigo R."/>
            <person name="Alvarado L."/>
            <person name="Berlin A."/>
            <person name="Bochicchio J."/>
            <person name="Borenstein D."/>
            <person name="Chapman S."/>
            <person name="Chen Z."/>
            <person name="Engels R."/>
            <person name="Freedman E."/>
            <person name="Gellesch M."/>
            <person name="Goldberg J."/>
            <person name="Griggs A."/>
            <person name="Gujja S."/>
            <person name="Heiman D."/>
            <person name="Hepburn T."/>
            <person name="Howarth C."/>
            <person name="Jen D."/>
            <person name="Larson L."/>
            <person name="Lewis B."/>
            <person name="Mehta T."/>
            <person name="Park D."/>
            <person name="Pearson M."/>
            <person name="Roberts A."/>
            <person name="Saif S."/>
            <person name="Shenoy N."/>
            <person name="Sisk P."/>
            <person name="Stolte C."/>
            <person name="Sykes S."/>
            <person name="Thomson T."/>
            <person name="Walk T."/>
            <person name="White J."/>
            <person name="Yandava C."/>
            <person name="Burger G."/>
            <person name="Gray M.W."/>
            <person name="Holland P.W.H."/>
            <person name="King N."/>
            <person name="Lang F.B.F."/>
            <person name="Roger A.J."/>
            <person name="Ruiz-Trillo I."/>
            <person name="Lander E."/>
            <person name="Nusbaum C."/>
        </authorList>
    </citation>
    <scope>NUCLEOTIDE SEQUENCE [LARGE SCALE GENOMIC DNA]</scope>
    <source>
        <strain evidence="1 2">DAOM BR117</strain>
    </source>
</reference>
<name>A0A0L0H9N4_SPIPD</name>
<gene>
    <name evidence="1" type="ORF">SPPG_06893</name>
</gene>
<accession>A0A0L0H9N4</accession>
<dbReference type="OMA" id="REYRVFC"/>